<dbReference type="SUPFAM" id="SSF46785">
    <property type="entry name" value="Winged helix' DNA-binding domain"/>
    <property type="match status" value="1"/>
</dbReference>
<evidence type="ECO:0000313" key="5">
    <source>
        <dbReference type="EMBL" id="KYC34842.1"/>
    </source>
</evidence>
<dbReference type="SMART" id="SM00418">
    <property type="entry name" value="HTH_ARSR"/>
    <property type="match status" value="1"/>
</dbReference>
<dbReference type="EMBL" id="ANNX02000064">
    <property type="protein sequence ID" value="KYC34842.1"/>
    <property type="molecule type" value="Genomic_DNA"/>
</dbReference>
<dbReference type="PRINTS" id="PR00778">
    <property type="entry name" value="HTHARSR"/>
</dbReference>
<proteinExistence type="predicted"/>
<accession>A0A139WR08</accession>
<evidence type="ECO:0000256" key="3">
    <source>
        <dbReference type="ARBA" id="ARBA00023163"/>
    </source>
</evidence>
<dbReference type="Pfam" id="PF01022">
    <property type="entry name" value="HTH_5"/>
    <property type="match status" value="1"/>
</dbReference>
<comment type="caution">
    <text evidence="5">The sequence shown here is derived from an EMBL/GenBank/DDBJ whole genome shotgun (WGS) entry which is preliminary data.</text>
</comment>
<dbReference type="InterPro" id="IPR051011">
    <property type="entry name" value="Metal_resp_trans_reg"/>
</dbReference>
<protein>
    <submittedName>
        <fullName evidence="5">TrmB family transcriptional regulator</fullName>
    </submittedName>
</protein>
<dbReference type="GO" id="GO:0003700">
    <property type="term" value="F:DNA-binding transcription factor activity"/>
    <property type="evidence" value="ECO:0007669"/>
    <property type="project" value="InterPro"/>
</dbReference>
<dbReference type="Gene3D" id="1.10.10.10">
    <property type="entry name" value="Winged helix-like DNA-binding domain superfamily/Winged helix DNA-binding domain"/>
    <property type="match status" value="1"/>
</dbReference>
<dbReference type="InterPro" id="IPR011991">
    <property type="entry name" value="ArsR-like_HTH"/>
</dbReference>
<dbReference type="InterPro" id="IPR001845">
    <property type="entry name" value="HTH_ArsR_DNA-bd_dom"/>
</dbReference>
<dbReference type="InterPro" id="IPR036388">
    <property type="entry name" value="WH-like_DNA-bd_sf"/>
</dbReference>
<reference evidence="5 6" key="1">
    <citation type="journal article" date="2013" name="Genome Biol. Evol.">
        <title>Genomes of Stigonematalean cyanobacteria (subsection V) and the evolution of oxygenic photosynthesis from prokaryotes to plastids.</title>
        <authorList>
            <person name="Dagan T."/>
            <person name="Roettger M."/>
            <person name="Stucken K."/>
            <person name="Landan G."/>
            <person name="Koch R."/>
            <person name="Major P."/>
            <person name="Gould S.B."/>
            <person name="Goremykin V.V."/>
            <person name="Rippka R."/>
            <person name="Tandeau de Marsac N."/>
            <person name="Gugger M."/>
            <person name="Lockhart P.J."/>
            <person name="Allen J.F."/>
            <person name="Brune I."/>
            <person name="Maus I."/>
            <person name="Puhler A."/>
            <person name="Martin W.F."/>
        </authorList>
    </citation>
    <scope>NUCLEOTIDE SEQUENCE [LARGE SCALE GENOMIC DNA]</scope>
    <source>
        <strain evidence="5 6">PCC 7110</strain>
    </source>
</reference>
<dbReference type="AlphaFoldDB" id="A0A139WR08"/>
<dbReference type="RefSeq" id="WP_017741022.1">
    <property type="nucleotide sequence ID" value="NZ_KQ976355.1"/>
</dbReference>
<name>A0A139WR08_9CYAN</name>
<dbReference type="NCBIfam" id="NF033788">
    <property type="entry name" value="HTH_metalloreg"/>
    <property type="match status" value="1"/>
</dbReference>
<dbReference type="PANTHER" id="PTHR43132">
    <property type="entry name" value="ARSENICAL RESISTANCE OPERON REPRESSOR ARSR-RELATED"/>
    <property type="match status" value="1"/>
</dbReference>
<evidence type="ECO:0000313" key="6">
    <source>
        <dbReference type="Proteomes" id="UP000076925"/>
    </source>
</evidence>
<dbReference type="PROSITE" id="PS50987">
    <property type="entry name" value="HTH_ARSR_2"/>
    <property type="match status" value="1"/>
</dbReference>
<dbReference type="CDD" id="cd00090">
    <property type="entry name" value="HTH_ARSR"/>
    <property type="match status" value="1"/>
</dbReference>
<gene>
    <name evidence="5" type="ORF">WA1_49875</name>
</gene>
<dbReference type="Proteomes" id="UP000076925">
    <property type="component" value="Unassembled WGS sequence"/>
</dbReference>
<dbReference type="InterPro" id="IPR036390">
    <property type="entry name" value="WH_DNA-bd_sf"/>
</dbReference>
<dbReference type="STRING" id="128403.WA1_49875"/>
<sequence>MLINAQSQAISLKAKLFRGFSDPSRLAILDVLRDGPLTVTEIATVTGLSQSNASNHLGCLRDCGLVISKQEGRYVRYQLSDLRVATVLHLSDRILADVAKGVYECTRYNCQEEE</sequence>
<organism evidence="5 6">
    <name type="scientific">Scytonema hofmannii PCC 7110</name>
    <dbReference type="NCBI Taxonomy" id="128403"/>
    <lineage>
        <taxon>Bacteria</taxon>
        <taxon>Bacillati</taxon>
        <taxon>Cyanobacteriota</taxon>
        <taxon>Cyanophyceae</taxon>
        <taxon>Nostocales</taxon>
        <taxon>Scytonemataceae</taxon>
        <taxon>Scytonema</taxon>
    </lineage>
</organism>
<keyword evidence="2" id="KW-0238">DNA-binding</keyword>
<keyword evidence="3" id="KW-0804">Transcription</keyword>
<evidence type="ECO:0000259" key="4">
    <source>
        <dbReference type="PROSITE" id="PS50987"/>
    </source>
</evidence>
<keyword evidence="1" id="KW-0805">Transcription regulation</keyword>
<evidence type="ECO:0000256" key="1">
    <source>
        <dbReference type="ARBA" id="ARBA00023015"/>
    </source>
</evidence>
<dbReference type="GO" id="GO:0003677">
    <property type="term" value="F:DNA binding"/>
    <property type="evidence" value="ECO:0007669"/>
    <property type="project" value="UniProtKB-KW"/>
</dbReference>
<dbReference type="PANTHER" id="PTHR43132:SF2">
    <property type="entry name" value="ARSENICAL RESISTANCE OPERON REPRESSOR ARSR-RELATED"/>
    <property type="match status" value="1"/>
</dbReference>
<evidence type="ECO:0000256" key="2">
    <source>
        <dbReference type="ARBA" id="ARBA00023125"/>
    </source>
</evidence>
<feature type="domain" description="HTH arsR-type" evidence="4">
    <location>
        <begin position="5"/>
        <end position="99"/>
    </location>
</feature>
<dbReference type="OrthoDB" id="9798835at2"/>
<keyword evidence="6" id="KW-1185">Reference proteome</keyword>